<proteinExistence type="predicted"/>
<organism evidence="1 2">
    <name type="scientific">Racocetra persica</name>
    <dbReference type="NCBI Taxonomy" id="160502"/>
    <lineage>
        <taxon>Eukaryota</taxon>
        <taxon>Fungi</taxon>
        <taxon>Fungi incertae sedis</taxon>
        <taxon>Mucoromycota</taxon>
        <taxon>Glomeromycotina</taxon>
        <taxon>Glomeromycetes</taxon>
        <taxon>Diversisporales</taxon>
        <taxon>Gigasporaceae</taxon>
        <taxon>Racocetra</taxon>
    </lineage>
</organism>
<comment type="caution">
    <text evidence="1">The sequence shown here is derived from an EMBL/GenBank/DDBJ whole genome shotgun (WGS) entry which is preliminary data.</text>
</comment>
<sequence>ALIERIIRAYKNNEKFRVIVIMPLVPGFEGQFDAESAVALRITMEFEYHTICRGDGSIFGRLKKAGIQNPEEYISFYALRAYDKIDSEAVKKAKDKIIDRLNRDSKIGISQLYPIISNIKNPIVTEQIYIHSKLMIVDDQIVICGSGKLFECMTQKLQLRDNDKVDSKLAGKD</sequence>
<protein>
    <submittedName>
        <fullName evidence="1">10512_t:CDS:1</fullName>
    </submittedName>
</protein>
<reference evidence="1" key="1">
    <citation type="submission" date="2021-06" db="EMBL/GenBank/DDBJ databases">
        <authorList>
            <person name="Kallberg Y."/>
            <person name="Tangrot J."/>
            <person name="Rosling A."/>
        </authorList>
    </citation>
    <scope>NUCLEOTIDE SEQUENCE</scope>
    <source>
        <strain evidence="1">MA461A</strain>
    </source>
</reference>
<gene>
    <name evidence="1" type="ORF">RPERSI_LOCUS29755</name>
</gene>
<evidence type="ECO:0000313" key="2">
    <source>
        <dbReference type="Proteomes" id="UP000789920"/>
    </source>
</evidence>
<dbReference type="Proteomes" id="UP000789920">
    <property type="component" value="Unassembled WGS sequence"/>
</dbReference>
<feature type="non-terminal residue" evidence="1">
    <location>
        <position position="1"/>
    </location>
</feature>
<accession>A0ACA9SD26</accession>
<dbReference type="EMBL" id="CAJVQC010113327">
    <property type="protein sequence ID" value="CAG8835976.1"/>
    <property type="molecule type" value="Genomic_DNA"/>
</dbReference>
<feature type="non-terminal residue" evidence="1">
    <location>
        <position position="173"/>
    </location>
</feature>
<evidence type="ECO:0000313" key="1">
    <source>
        <dbReference type="EMBL" id="CAG8835976.1"/>
    </source>
</evidence>
<keyword evidence="2" id="KW-1185">Reference proteome</keyword>
<name>A0ACA9SD26_9GLOM</name>